<accession>K9UCQ1</accession>
<proteinExistence type="predicted"/>
<reference evidence="2 3" key="1">
    <citation type="submission" date="2012-05" db="EMBL/GenBank/DDBJ databases">
        <title>Finished chromosome of genome of Chamaesiphon sp. PCC 6605.</title>
        <authorList>
            <consortium name="US DOE Joint Genome Institute"/>
            <person name="Gugger M."/>
            <person name="Coursin T."/>
            <person name="Rippka R."/>
            <person name="Tandeau De Marsac N."/>
            <person name="Huntemann M."/>
            <person name="Wei C.-L."/>
            <person name="Han J."/>
            <person name="Detter J.C."/>
            <person name="Han C."/>
            <person name="Tapia R."/>
            <person name="Chen A."/>
            <person name="Kyrpides N."/>
            <person name="Mavromatis K."/>
            <person name="Markowitz V."/>
            <person name="Szeto E."/>
            <person name="Ivanova N."/>
            <person name="Pagani I."/>
            <person name="Pati A."/>
            <person name="Goodwin L."/>
            <person name="Nordberg H.P."/>
            <person name="Cantor M.N."/>
            <person name="Hua S.X."/>
            <person name="Woyke T."/>
            <person name="Kerfeld C.A."/>
        </authorList>
    </citation>
    <scope>NUCLEOTIDE SEQUENCE [LARGE SCALE GENOMIC DNA]</scope>
    <source>
        <strain evidence="3">ATCC 27169 / PCC 6605</strain>
    </source>
</reference>
<protein>
    <submittedName>
        <fullName evidence="2">Uncharacterized protein</fullName>
    </submittedName>
</protein>
<evidence type="ECO:0000256" key="1">
    <source>
        <dbReference type="SAM" id="MobiDB-lite"/>
    </source>
</evidence>
<gene>
    <name evidence="2" type="ORF">Cha6605_0718</name>
</gene>
<evidence type="ECO:0000313" key="3">
    <source>
        <dbReference type="Proteomes" id="UP000010366"/>
    </source>
</evidence>
<dbReference type="AlphaFoldDB" id="K9UCQ1"/>
<dbReference type="Proteomes" id="UP000010366">
    <property type="component" value="Chromosome"/>
</dbReference>
<evidence type="ECO:0000313" key="2">
    <source>
        <dbReference type="EMBL" id="AFY91989.1"/>
    </source>
</evidence>
<dbReference type="HOGENOM" id="CLU_2552111_0_0_3"/>
<dbReference type="KEGG" id="cmp:Cha6605_0718"/>
<dbReference type="EMBL" id="CP003600">
    <property type="protein sequence ID" value="AFY91989.1"/>
    <property type="molecule type" value="Genomic_DNA"/>
</dbReference>
<feature type="region of interest" description="Disordered" evidence="1">
    <location>
        <begin position="54"/>
        <end position="82"/>
    </location>
</feature>
<name>K9UCQ1_CHAP6</name>
<keyword evidence="3" id="KW-1185">Reference proteome</keyword>
<sequence>MAYKCHKCAATLLVLRLGYCMNCREPISEEILPESKKQALAAAEREYEEMRDRIRAQKGGNSKEGGTFDLGAIGDSDMGSFD</sequence>
<organism evidence="2 3">
    <name type="scientific">Chamaesiphon minutus (strain ATCC 27169 / PCC 6605)</name>
    <dbReference type="NCBI Taxonomy" id="1173020"/>
    <lineage>
        <taxon>Bacteria</taxon>
        <taxon>Bacillati</taxon>
        <taxon>Cyanobacteriota</taxon>
        <taxon>Cyanophyceae</taxon>
        <taxon>Gomontiellales</taxon>
        <taxon>Chamaesiphonaceae</taxon>
        <taxon>Chamaesiphon</taxon>
    </lineage>
</organism>